<organism evidence="2 3">
    <name type="scientific">Multifurca ochricompacta</name>
    <dbReference type="NCBI Taxonomy" id="376703"/>
    <lineage>
        <taxon>Eukaryota</taxon>
        <taxon>Fungi</taxon>
        <taxon>Dikarya</taxon>
        <taxon>Basidiomycota</taxon>
        <taxon>Agaricomycotina</taxon>
        <taxon>Agaricomycetes</taxon>
        <taxon>Russulales</taxon>
        <taxon>Russulaceae</taxon>
        <taxon>Multifurca</taxon>
    </lineage>
</organism>
<protein>
    <submittedName>
        <fullName evidence="2">Uncharacterized protein</fullName>
    </submittedName>
</protein>
<proteinExistence type="predicted"/>
<keyword evidence="3" id="KW-1185">Reference proteome</keyword>
<evidence type="ECO:0000256" key="1">
    <source>
        <dbReference type="SAM" id="MobiDB-lite"/>
    </source>
</evidence>
<comment type="caution">
    <text evidence="2">The sequence shown here is derived from an EMBL/GenBank/DDBJ whole genome shotgun (WGS) entry which is preliminary data.</text>
</comment>
<sequence length="204" mass="23325">MPSKKSASSNKRSRRASAQQSLLEGNDDEVASTDFSDIEDKEIDSMEYLFVLQQIREEAHNAAQANFKRQFAAFAAEARGHAAVMVEEMNAYIDKLEMDAVNMRSAEYTGVQVSVNAAREWSTQCSMVNEARAIDLSDIRREEEVNEVSKLIECTATKCAQAHRRLLRKVKRDLEVMRKQEQVITDAKGLVKEYKKLFRHPHRQ</sequence>
<dbReference type="AlphaFoldDB" id="A0AAD4MC08"/>
<name>A0AAD4MC08_9AGAM</name>
<feature type="compositionally biased region" description="Acidic residues" evidence="1">
    <location>
        <begin position="25"/>
        <end position="34"/>
    </location>
</feature>
<feature type="compositionally biased region" description="Low complexity" evidence="1">
    <location>
        <begin position="1"/>
        <end position="21"/>
    </location>
</feature>
<accession>A0AAD4MC08</accession>
<dbReference type="Proteomes" id="UP001203297">
    <property type="component" value="Unassembled WGS sequence"/>
</dbReference>
<evidence type="ECO:0000313" key="3">
    <source>
        <dbReference type="Proteomes" id="UP001203297"/>
    </source>
</evidence>
<gene>
    <name evidence="2" type="ORF">B0F90DRAFT_1688921</name>
</gene>
<dbReference type="EMBL" id="WTXG01000003">
    <property type="protein sequence ID" value="KAI0306319.1"/>
    <property type="molecule type" value="Genomic_DNA"/>
</dbReference>
<feature type="region of interest" description="Disordered" evidence="1">
    <location>
        <begin position="1"/>
        <end position="34"/>
    </location>
</feature>
<reference evidence="2" key="1">
    <citation type="journal article" date="2022" name="New Phytol.">
        <title>Evolutionary transition to the ectomycorrhizal habit in the genomes of a hyperdiverse lineage of mushroom-forming fungi.</title>
        <authorList>
            <person name="Looney B."/>
            <person name="Miyauchi S."/>
            <person name="Morin E."/>
            <person name="Drula E."/>
            <person name="Courty P.E."/>
            <person name="Kohler A."/>
            <person name="Kuo A."/>
            <person name="LaButti K."/>
            <person name="Pangilinan J."/>
            <person name="Lipzen A."/>
            <person name="Riley R."/>
            <person name="Andreopoulos W."/>
            <person name="He G."/>
            <person name="Johnson J."/>
            <person name="Nolan M."/>
            <person name="Tritt A."/>
            <person name="Barry K.W."/>
            <person name="Grigoriev I.V."/>
            <person name="Nagy L.G."/>
            <person name="Hibbett D."/>
            <person name="Henrissat B."/>
            <person name="Matheny P.B."/>
            <person name="Labbe J."/>
            <person name="Martin F.M."/>
        </authorList>
    </citation>
    <scope>NUCLEOTIDE SEQUENCE</scope>
    <source>
        <strain evidence="2">BPL690</strain>
    </source>
</reference>
<evidence type="ECO:0000313" key="2">
    <source>
        <dbReference type="EMBL" id="KAI0306319.1"/>
    </source>
</evidence>